<proteinExistence type="predicted"/>
<dbReference type="InterPro" id="IPR001789">
    <property type="entry name" value="Sig_transdc_resp-reg_receiver"/>
</dbReference>
<dbReference type="SMART" id="SM00448">
    <property type="entry name" value="REC"/>
    <property type="match status" value="1"/>
</dbReference>
<comment type="caution">
    <text evidence="4">The sequence shown here is derived from an EMBL/GenBank/DDBJ whole genome shotgun (WGS) entry which is preliminary data.</text>
</comment>
<dbReference type="Proteomes" id="UP000229894">
    <property type="component" value="Unassembled WGS sequence"/>
</dbReference>
<name>A0A2M7BUE0_9BACT</name>
<dbReference type="PANTHER" id="PTHR44591">
    <property type="entry name" value="STRESS RESPONSE REGULATOR PROTEIN 1"/>
    <property type="match status" value="1"/>
</dbReference>
<dbReference type="Gene3D" id="3.40.50.2300">
    <property type="match status" value="1"/>
</dbReference>
<sequence>MTKKARKILIVEDEKFLLEMYQSCFEKAGYLVLAASNGKKGIILAQQEKPDLIILDILMPEVDGYEVMSKLKRDEQTKEIPILILSNLSQTDEINRGLKLGANDYIVKTDLTPTELLARIEKIIK</sequence>
<evidence type="ECO:0000256" key="2">
    <source>
        <dbReference type="PROSITE-ProRule" id="PRU00169"/>
    </source>
</evidence>
<evidence type="ECO:0000313" key="4">
    <source>
        <dbReference type="EMBL" id="PIV10149.1"/>
    </source>
</evidence>
<gene>
    <name evidence="4" type="ORF">COS49_02105</name>
</gene>
<dbReference type="SUPFAM" id="SSF52172">
    <property type="entry name" value="CheY-like"/>
    <property type="match status" value="1"/>
</dbReference>
<dbReference type="Pfam" id="PF00072">
    <property type="entry name" value="Response_reg"/>
    <property type="match status" value="1"/>
</dbReference>
<keyword evidence="1 2" id="KW-0597">Phosphoprotein</keyword>
<accession>A0A2M7BUE0</accession>
<protein>
    <submittedName>
        <fullName evidence="4">Response regulator</fullName>
    </submittedName>
</protein>
<dbReference type="PROSITE" id="PS50110">
    <property type="entry name" value="RESPONSE_REGULATORY"/>
    <property type="match status" value="1"/>
</dbReference>
<evidence type="ECO:0000256" key="1">
    <source>
        <dbReference type="ARBA" id="ARBA00022553"/>
    </source>
</evidence>
<organism evidence="4 5">
    <name type="scientific">Candidatus Portnoybacteria bacterium CG03_land_8_20_14_0_80_41_10</name>
    <dbReference type="NCBI Taxonomy" id="1974808"/>
    <lineage>
        <taxon>Bacteria</taxon>
        <taxon>Candidatus Portnoyibacteriota</taxon>
    </lineage>
</organism>
<dbReference type="InterPro" id="IPR011006">
    <property type="entry name" value="CheY-like_superfamily"/>
</dbReference>
<evidence type="ECO:0000313" key="5">
    <source>
        <dbReference type="Proteomes" id="UP000229894"/>
    </source>
</evidence>
<reference evidence="5" key="1">
    <citation type="submission" date="2017-09" db="EMBL/GenBank/DDBJ databases">
        <title>Depth-based differentiation of microbial function through sediment-hosted aquifers and enrichment of novel symbionts in the deep terrestrial subsurface.</title>
        <authorList>
            <person name="Probst A.J."/>
            <person name="Ladd B."/>
            <person name="Jarett J.K."/>
            <person name="Geller-Mcgrath D.E."/>
            <person name="Sieber C.M.K."/>
            <person name="Emerson J.B."/>
            <person name="Anantharaman K."/>
            <person name="Thomas B.C."/>
            <person name="Malmstrom R."/>
            <person name="Stieglmeier M."/>
            <person name="Klingl A."/>
            <person name="Woyke T."/>
            <person name="Ryan C.M."/>
            <person name="Banfield J.F."/>
        </authorList>
    </citation>
    <scope>NUCLEOTIDE SEQUENCE [LARGE SCALE GENOMIC DNA]</scope>
</reference>
<evidence type="ECO:0000259" key="3">
    <source>
        <dbReference type="PROSITE" id="PS50110"/>
    </source>
</evidence>
<dbReference type="InterPro" id="IPR050595">
    <property type="entry name" value="Bact_response_regulator"/>
</dbReference>
<dbReference type="PANTHER" id="PTHR44591:SF3">
    <property type="entry name" value="RESPONSE REGULATORY DOMAIN-CONTAINING PROTEIN"/>
    <property type="match status" value="1"/>
</dbReference>
<dbReference type="EMBL" id="PEUX01000043">
    <property type="protein sequence ID" value="PIV10149.1"/>
    <property type="molecule type" value="Genomic_DNA"/>
</dbReference>
<feature type="modified residue" description="4-aspartylphosphate" evidence="2">
    <location>
        <position position="56"/>
    </location>
</feature>
<dbReference type="GO" id="GO:0000160">
    <property type="term" value="P:phosphorelay signal transduction system"/>
    <property type="evidence" value="ECO:0007669"/>
    <property type="project" value="InterPro"/>
</dbReference>
<dbReference type="AlphaFoldDB" id="A0A2M7BUE0"/>
<feature type="domain" description="Response regulatory" evidence="3">
    <location>
        <begin position="7"/>
        <end position="123"/>
    </location>
</feature>